<feature type="region of interest" description="Disordered" evidence="1">
    <location>
        <begin position="89"/>
        <end position="117"/>
    </location>
</feature>
<reference evidence="2 3" key="1">
    <citation type="submission" date="2018-02" db="EMBL/GenBank/DDBJ databases">
        <title>The genomes of Aspergillus section Nigri reveals drivers in fungal speciation.</title>
        <authorList>
            <consortium name="DOE Joint Genome Institute"/>
            <person name="Vesth T.C."/>
            <person name="Nybo J."/>
            <person name="Theobald S."/>
            <person name="Brandl J."/>
            <person name="Frisvad J.C."/>
            <person name="Nielsen K.F."/>
            <person name="Lyhne E.K."/>
            <person name="Kogle M.E."/>
            <person name="Kuo A."/>
            <person name="Riley R."/>
            <person name="Clum A."/>
            <person name="Nolan M."/>
            <person name="Lipzen A."/>
            <person name="Salamov A."/>
            <person name="Henrissat B."/>
            <person name="Wiebenga A."/>
            <person name="De vries R.P."/>
            <person name="Grigoriev I.V."/>
            <person name="Mortensen U.H."/>
            <person name="Andersen M.R."/>
            <person name="Baker S.E."/>
        </authorList>
    </citation>
    <scope>NUCLEOTIDE SEQUENCE [LARGE SCALE GENOMIC DNA]</scope>
    <source>
        <strain evidence="2 3">CBS 121593</strain>
    </source>
</reference>
<keyword evidence="3" id="KW-1185">Reference proteome</keyword>
<organism evidence="2 3">
    <name type="scientific">Aspergillus ibericus CBS 121593</name>
    <dbReference type="NCBI Taxonomy" id="1448316"/>
    <lineage>
        <taxon>Eukaryota</taxon>
        <taxon>Fungi</taxon>
        <taxon>Dikarya</taxon>
        <taxon>Ascomycota</taxon>
        <taxon>Pezizomycotina</taxon>
        <taxon>Eurotiomycetes</taxon>
        <taxon>Eurotiomycetidae</taxon>
        <taxon>Eurotiales</taxon>
        <taxon>Aspergillaceae</taxon>
        <taxon>Aspergillus</taxon>
        <taxon>Aspergillus subgen. Circumdati</taxon>
    </lineage>
</organism>
<dbReference type="Proteomes" id="UP000249402">
    <property type="component" value="Unassembled WGS sequence"/>
</dbReference>
<dbReference type="VEuPathDB" id="FungiDB:BO80DRAFT_195570"/>
<dbReference type="RefSeq" id="XP_025571555.1">
    <property type="nucleotide sequence ID" value="XM_025714151.1"/>
</dbReference>
<gene>
    <name evidence="2" type="ORF">BO80DRAFT_195570</name>
</gene>
<evidence type="ECO:0000313" key="2">
    <source>
        <dbReference type="EMBL" id="RAK97227.1"/>
    </source>
</evidence>
<protein>
    <submittedName>
        <fullName evidence="2">Uncharacterized protein</fullName>
    </submittedName>
</protein>
<name>A0A395GR72_9EURO</name>
<dbReference type="GeneID" id="37219016"/>
<dbReference type="AlphaFoldDB" id="A0A395GR72"/>
<proteinExistence type="predicted"/>
<evidence type="ECO:0000256" key="1">
    <source>
        <dbReference type="SAM" id="MobiDB-lite"/>
    </source>
</evidence>
<sequence length="134" mass="14829">MVVVLVRCSLSIPAGSSSQRLRSHSAFASSRPHSSLSYILFPPSLALFLFSFDSVTLLEPLFLFFGAPFSLSRSFGSLSPISSAFWSPLRQPLRRQPPPGKIERGGKKNNRKPLSSTPDTELLLFCDRNLLPHI</sequence>
<accession>A0A395GR72</accession>
<evidence type="ECO:0000313" key="3">
    <source>
        <dbReference type="Proteomes" id="UP000249402"/>
    </source>
</evidence>
<dbReference type="EMBL" id="KZ824465">
    <property type="protein sequence ID" value="RAK97227.1"/>
    <property type="molecule type" value="Genomic_DNA"/>
</dbReference>